<evidence type="ECO:0000313" key="3">
    <source>
        <dbReference type="Proteomes" id="UP000658720"/>
    </source>
</evidence>
<evidence type="ECO:0000256" key="1">
    <source>
        <dbReference type="SAM" id="SignalP"/>
    </source>
</evidence>
<comment type="caution">
    <text evidence="2">The sequence shown here is derived from an EMBL/GenBank/DDBJ whole genome shotgun (WGS) entry which is preliminary data.</text>
</comment>
<feature type="signal peptide" evidence="1">
    <location>
        <begin position="1"/>
        <end position="28"/>
    </location>
</feature>
<dbReference type="RefSeq" id="WP_194018878.1">
    <property type="nucleotide sequence ID" value="NZ_JADEVV010000006.1"/>
</dbReference>
<dbReference type="Proteomes" id="UP000658720">
    <property type="component" value="Unassembled WGS sequence"/>
</dbReference>
<keyword evidence="1" id="KW-0732">Signal</keyword>
<keyword evidence="3" id="KW-1185">Reference proteome</keyword>
<evidence type="ECO:0000313" key="2">
    <source>
        <dbReference type="EMBL" id="MBE9252852.1"/>
    </source>
</evidence>
<accession>A0ABR9VNC9</accession>
<dbReference type="EMBL" id="JADEVV010000006">
    <property type="protein sequence ID" value="MBE9252852.1"/>
    <property type="molecule type" value="Genomic_DNA"/>
</dbReference>
<proteinExistence type="predicted"/>
<gene>
    <name evidence="2" type="ORF">IQ217_03065</name>
</gene>
<sequence length="130" mass="13748">MAIVINYRFPIAVLGACLCLSAIAPAEAVPLQSPMLISQTQLLPPPPTSPNPVPDPSALSFTPNATSYRVMALVTSPVQEQQVKAAYPGAFFTTFNGQRLLQIGSFSDPLNAQQAALSLQNLGLETVINP</sequence>
<evidence type="ECO:0008006" key="4">
    <source>
        <dbReference type="Google" id="ProtNLM"/>
    </source>
</evidence>
<name>A0ABR9VNC9_9SYNC</name>
<organism evidence="2 3">
    <name type="scientific">Synechocystis salina LEGE 00031</name>
    <dbReference type="NCBI Taxonomy" id="1828736"/>
    <lineage>
        <taxon>Bacteria</taxon>
        <taxon>Bacillati</taxon>
        <taxon>Cyanobacteriota</taxon>
        <taxon>Cyanophyceae</taxon>
        <taxon>Synechococcales</taxon>
        <taxon>Merismopediaceae</taxon>
        <taxon>Synechocystis</taxon>
    </lineage>
</organism>
<reference evidence="2 3" key="1">
    <citation type="submission" date="2020-10" db="EMBL/GenBank/DDBJ databases">
        <authorList>
            <person name="Castelo-Branco R."/>
            <person name="Eusebio N."/>
            <person name="Adriana R."/>
            <person name="Vieira A."/>
            <person name="Brugerolle De Fraissinette N."/>
            <person name="Rezende De Castro R."/>
            <person name="Schneider M.P."/>
            <person name="Vasconcelos V."/>
            <person name="Leao P.N."/>
        </authorList>
    </citation>
    <scope>NUCLEOTIDE SEQUENCE [LARGE SCALE GENOMIC DNA]</scope>
    <source>
        <strain evidence="2 3">LEGE 00031</strain>
    </source>
</reference>
<feature type="chain" id="PRO_5045405207" description="SPOR domain-containing protein" evidence="1">
    <location>
        <begin position="29"/>
        <end position="130"/>
    </location>
</feature>
<protein>
    <recommendedName>
        <fullName evidence="4">SPOR domain-containing protein</fullName>
    </recommendedName>
</protein>